<dbReference type="RefSeq" id="XP_001731925.1">
    <property type="nucleotide sequence ID" value="XM_001731873.1"/>
</dbReference>
<keyword evidence="4" id="KW-1185">Reference proteome</keyword>
<dbReference type="PANTHER" id="PTHR31591:SF1">
    <property type="entry name" value="UPF0613 PROTEIN PB24D3.06C"/>
    <property type="match status" value="1"/>
</dbReference>
<dbReference type="OMA" id="NANELTH"/>
<dbReference type="Gene3D" id="3.40.50.1820">
    <property type="entry name" value="alpha/beta hydrolase"/>
    <property type="match status" value="1"/>
</dbReference>
<organism evidence="3 4">
    <name type="scientific">Malassezia globosa (strain ATCC MYA-4612 / CBS 7966)</name>
    <name type="common">Dandruff-associated fungus</name>
    <dbReference type="NCBI Taxonomy" id="425265"/>
    <lineage>
        <taxon>Eukaryota</taxon>
        <taxon>Fungi</taxon>
        <taxon>Dikarya</taxon>
        <taxon>Basidiomycota</taxon>
        <taxon>Ustilaginomycotina</taxon>
        <taxon>Malasseziomycetes</taxon>
        <taxon>Malasseziales</taxon>
        <taxon>Malasseziaceae</taxon>
        <taxon>Malassezia</taxon>
    </lineage>
</organism>
<dbReference type="GeneID" id="5856230"/>
<dbReference type="InParanoid" id="A8PWR6"/>
<comment type="caution">
    <text evidence="3">The sequence shown here is derived from an EMBL/GenBank/DDBJ whole genome shotgun (WGS) entry which is preliminary data.</text>
</comment>
<dbReference type="InterPro" id="IPR013744">
    <property type="entry name" value="SidJ"/>
</dbReference>
<reference evidence="3 4" key="1">
    <citation type="journal article" date="2007" name="Proc. Natl. Acad. Sci. U.S.A.">
        <title>Dandruff-associated Malassezia genomes reveal convergent and divergent virulence traits shared with plant and human fungal pathogens.</title>
        <authorList>
            <person name="Xu J."/>
            <person name="Saunders C.W."/>
            <person name="Hu P."/>
            <person name="Grant R.A."/>
            <person name="Boekhout T."/>
            <person name="Kuramae E.E."/>
            <person name="Kronstad J.W."/>
            <person name="Deangelis Y.M."/>
            <person name="Reeder N.L."/>
            <person name="Johnstone K.R."/>
            <person name="Leland M."/>
            <person name="Fieno A.M."/>
            <person name="Begley W.M."/>
            <person name="Sun Y."/>
            <person name="Lacey M.P."/>
            <person name="Chaudhary T."/>
            <person name="Keough T."/>
            <person name="Chu L."/>
            <person name="Sears R."/>
            <person name="Yuan B."/>
            <person name="Dawson T.L.Jr."/>
        </authorList>
    </citation>
    <scope>NUCLEOTIDE SEQUENCE [LARGE SCALE GENOMIC DNA]</scope>
    <source>
        <strain evidence="4">ATCC MYA-4612 / CBS 7966</strain>
    </source>
</reference>
<accession>A8PWR6</accession>
<dbReference type="ESTHER" id="malgo-a8pwr6">
    <property type="family name" value="Fusarinine_C_esterase_sidJ"/>
</dbReference>
<comment type="catalytic activity">
    <reaction evidence="1">
        <text>a diacylglycerol + H2O = a monoacylglycerol + a fatty acid + H(+)</text>
        <dbReference type="Rhea" id="RHEA:32731"/>
        <dbReference type="ChEBI" id="CHEBI:15377"/>
        <dbReference type="ChEBI" id="CHEBI:15378"/>
        <dbReference type="ChEBI" id="CHEBI:17408"/>
        <dbReference type="ChEBI" id="CHEBI:18035"/>
        <dbReference type="ChEBI" id="CHEBI:28868"/>
    </reaction>
</comment>
<dbReference type="OrthoDB" id="10034502at2759"/>
<evidence type="ECO:0000313" key="4">
    <source>
        <dbReference type="Proteomes" id="UP000008837"/>
    </source>
</evidence>
<name>A8PWR6_MALGO</name>
<dbReference type="PANTHER" id="PTHR31591">
    <property type="entry name" value="UPF0613 PROTEIN PB24D3.06C"/>
    <property type="match status" value="1"/>
</dbReference>
<evidence type="ECO:0000256" key="2">
    <source>
        <dbReference type="ARBA" id="ARBA00048461"/>
    </source>
</evidence>
<dbReference type="VEuPathDB" id="FungiDB:MGL_1193"/>
<dbReference type="EMBL" id="AAYY01000003">
    <property type="protein sequence ID" value="EDP44711.1"/>
    <property type="molecule type" value="Genomic_DNA"/>
</dbReference>
<comment type="catalytic activity">
    <reaction evidence="2">
        <text>a monoacylglycerol + H2O = glycerol + a fatty acid + H(+)</text>
        <dbReference type="Rhea" id="RHEA:15245"/>
        <dbReference type="ChEBI" id="CHEBI:15377"/>
        <dbReference type="ChEBI" id="CHEBI:15378"/>
        <dbReference type="ChEBI" id="CHEBI:17408"/>
        <dbReference type="ChEBI" id="CHEBI:17754"/>
        <dbReference type="ChEBI" id="CHEBI:28868"/>
    </reaction>
</comment>
<dbReference type="KEGG" id="mgl:MGL_1193"/>
<evidence type="ECO:0000313" key="3">
    <source>
        <dbReference type="EMBL" id="EDP44711.1"/>
    </source>
</evidence>
<protein>
    <submittedName>
        <fullName evidence="3">Uncharacterized protein</fullName>
    </submittedName>
</protein>
<dbReference type="AlphaFoldDB" id="A8PWR6"/>
<sequence>MTPAPLQGVLRLYQIKPIALPYFETNAHHSNKLVFVPGLTDTIGVVPYLPRLASVIDEVGFSLVQFVKCSDLGGFGTSSLEGDAQEIAQLLEHLITRSDSPCTGKLVVMGHSTGCQDVVAFLSRERRLLSGRDGPIRVHGGICQAPVSDREYFDAHDGQNPLGQLQLAESRAYIAEGKPGTLLERSSIAQTPRYTDNGRGDGNSASALQPAMTAYRFTSLNARGGDDDLFSTDLRQDELQRTLGPALERAPLLMLFGANECVFQCHCLY</sequence>
<dbReference type="InterPro" id="IPR029058">
    <property type="entry name" value="AB_hydrolase_fold"/>
</dbReference>
<dbReference type="FunCoup" id="A8PWR6">
    <property type="interactions" value="5"/>
</dbReference>
<dbReference type="SUPFAM" id="SSF53474">
    <property type="entry name" value="alpha/beta-Hydrolases"/>
    <property type="match status" value="1"/>
</dbReference>
<proteinExistence type="predicted"/>
<dbReference type="Proteomes" id="UP000008837">
    <property type="component" value="Unassembled WGS sequence"/>
</dbReference>
<dbReference type="Pfam" id="PF08538">
    <property type="entry name" value="DUF1749"/>
    <property type="match status" value="1"/>
</dbReference>
<evidence type="ECO:0000256" key="1">
    <source>
        <dbReference type="ARBA" id="ARBA00047591"/>
    </source>
</evidence>
<gene>
    <name evidence="3" type="ORF">MGL_1193</name>
</gene>